<proteinExistence type="predicted"/>
<evidence type="ECO:0000256" key="1">
    <source>
        <dbReference type="SAM" id="MobiDB-lite"/>
    </source>
</evidence>
<feature type="region of interest" description="Disordered" evidence="1">
    <location>
        <begin position="26"/>
        <end position="110"/>
    </location>
</feature>
<evidence type="ECO:0000313" key="3">
    <source>
        <dbReference type="EnsemblFungi" id="MAPG_10653T0"/>
    </source>
</evidence>
<accession>A0A0C4ED60</accession>
<dbReference type="EnsemblFungi" id="MAPG_10653T0">
    <property type="protein sequence ID" value="MAPG_10653T0"/>
    <property type="gene ID" value="MAPG_10653"/>
</dbReference>
<feature type="compositionally biased region" description="Basic residues" evidence="1">
    <location>
        <begin position="101"/>
        <end position="110"/>
    </location>
</feature>
<reference evidence="3" key="4">
    <citation type="journal article" date="2015" name="G3 (Bethesda)">
        <title>Genome sequences of three phytopathogenic species of the Magnaporthaceae family of fungi.</title>
        <authorList>
            <person name="Okagaki L.H."/>
            <person name="Nunes C.C."/>
            <person name="Sailsbery J."/>
            <person name="Clay B."/>
            <person name="Brown D."/>
            <person name="John T."/>
            <person name="Oh Y."/>
            <person name="Young N."/>
            <person name="Fitzgerald M."/>
            <person name="Haas B.J."/>
            <person name="Zeng Q."/>
            <person name="Young S."/>
            <person name="Adiconis X."/>
            <person name="Fan L."/>
            <person name="Levin J.Z."/>
            <person name="Mitchell T.K."/>
            <person name="Okubara P.A."/>
            <person name="Farman M.L."/>
            <person name="Kohn L.M."/>
            <person name="Birren B."/>
            <person name="Ma L.-J."/>
            <person name="Dean R.A."/>
        </authorList>
    </citation>
    <scope>NUCLEOTIDE SEQUENCE</scope>
    <source>
        <strain evidence="3">ATCC 64411 / 73-15</strain>
    </source>
</reference>
<evidence type="ECO:0000313" key="2">
    <source>
        <dbReference type="EMBL" id="KLU90802.1"/>
    </source>
</evidence>
<dbReference type="EMBL" id="GL876975">
    <property type="protein sequence ID" value="KLU90802.1"/>
    <property type="molecule type" value="Genomic_DNA"/>
</dbReference>
<keyword evidence="4" id="KW-1185">Reference proteome</keyword>
<reference evidence="3" key="5">
    <citation type="submission" date="2015-06" db="UniProtKB">
        <authorList>
            <consortium name="EnsemblFungi"/>
        </authorList>
    </citation>
    <scope>IDENTIFICATION</scope>
    <source>
        <strain evidence="3">ATCC 64411</strain>
    </source>
</reference>
<dbReference type="Proteomes" id="UP000011715">
    <property type="component" value="Unassembled WGS sequence"/>
</dbReference>
<evidence type="ECO:0000313" key="4">
    <source>
        <dbReference type="Proteomes" id="UP000011715"/>
    </source>
</evidence>
<reference evidence="2" key="3">
    <citation type="submission" date="2011-03" db="EMBL/GenBank/DDBJ databases">
        <title>Annotation of Magnaporthe poae ATCC 64411.</title>
        <authorList>
            <person name="Ma L.-J."/>
            <person name="Dead R."/>
            <person name="Young S.K."/>
            <person name="Zeng Q."/>
            <person name="Gargeya S."/>
            <person name="Fitzgerald M."/>
            <person name="Haas B."/>
            <person name="Abouelleil A."/>
            <person name="Alvarado L."/>
            <person name="Arachchi H.M."/>
            <person name="Berlin A."/>
            <person name="Brown A."/>
            <person name="Chapman S.B."/>
            <person name="Chen Z."/>
            <person name="Dunbar C."/>
            <person name="Freedman E."/>
            <person name="Gearin G."/>
            <person name="Gellesch M."/>
            <person name="Goldberg J."/>
            <person name="Griggs A."/>
            <person name="Gujja S."/>
            <person name="Heiman D."/>
            <person name="Howarth C."/>
            <person name="Larson L."/>
            <person name="Lui A."/>
            <person name="MacDonald P.J.P."/>
            <person name="Mehta T."/>
            <person name="Montmayeur A."/>
            <person name="Murphy C."/>
            <person name="Neiman D."/>
            <person name="Pearson M."/>
            <person name="Priest M."/>
            <person name="Roberts A."/>
            <person name="Saif S."/>
            <person name="Shea T."/>
            <person name="Shenoy N."/>
            <person name="Sisk P."/>
            <person name="Stolte C."/>
            <person name="Sykes S."/>
            <person name="Yandava C."/>
            <person name="Wortman J."/>
            <person name="Nusbaum C."/>
            <person name="Birren B."/>
        </authorList>
    </citation>
    <scope>NUCLEOTIDE SEQUENCE</scope>
    <source>
        <strain evidence="2">ATCC 64411</strain>
    </source>
</reference>
<feature type="compositionally biased region" description="Basic and acidic residues" evidence="1">
    <location>
        <begin position="47"/>
        <end position="63"/>
    </location>
</feature>
<sequence>MIPDALAFHRLAADVRLLSAAEGAEKDWSRCRKQGRTADDDASAWKQADDDAGWKQDAIEPRRLLLQGTTRRQPKGRLELKPGCLADDDASREDTIEPRRQQHLRGTNRS</sequence>
<organism evidence="3 4">
    <name type="scientific">Magnaporthiopsis poae (strain ATCC 64411 / 73-15)</name>
    <name type="common">Kentucky bluegrass fungus</name>
    <name type="synonym">Magnaporthe poae</name>
    <dbReference type="NCBI Taxonomy" id="644358"/>
    <lineage>
        <taxon>Eukaryota</taxon>
        <taxon>Fungi</taxon>
        <taxon>Dikarya</taxon>
        <taxon>Ascomycota</taxon>
        <taxon>Pezizomycotina</taxon>
        <taxon>Sordariomycetes</taxon>
        <taxon>Sordariomycetidae</taxon>
        <taxon>Magnaporthales</taxon>
        <taxon>Magnaporthaceae</taxon>
        <taxon>Magnaporthiopsis</taxon>
    </lineage>
</organism>
<protein>
    <submittedName>
        <fullName evidence="2 3">Uncharacterized protein</fullName>
    </submittedName>
</protein>
<dbReference type="AlphaFoldDB" id="A0A0C4ED60"/>
<dbReference type="VEuPathDB" id="FungiDB:MAPG_10653"/>
<reference evidence="4" key="2">
    <citation type="submission" date="2010-05" db="EMBL/GenBank/DDBJ databases">
        <title>The genome sequence of Magnaporthe poae strain ATCC 64411.</title>
        <authorList>
            <person name="Ma L.-J."/>
            <person name="Dead R."/>
            <person name="Young S."/>
            <person name="Zeng Q."/>
            <person name="Koehrsen M."/>
            <person name="Alvarado L."/>
            <person name="Berlin A."/>
            <person name="Chapman S.B."/>
            <person name="Chen Z."/>
            <person name="Freedman E."/>
            <person name="Gellesch M."/>
            <person name="Goldberg J."/>
            <person name="Griggs A."/>
            <person name="Gujja S."/>
            <person name="Heilman E.R."/>
            <person name="Heiman D."/>
            <person name="Hepburn T."/>
            <person name="Howarth C."/>
            <person name="Jen D."/>
            <person name="Larson L."/>
            <person name="Mehta T."/>
            <person name="Neiman D."/>
            <person name="Pearson M."/>
            <person name="Roberts A."/>
            <person name="Saif S."/>
            <person name="Shea T."/>
            <person name="Shenoy N."/>
            <person name="Sisk P."/>
            <person name="Stolte C."/>
            <person name="Sykes S."/>
            <person name="Walk T."/>
            <person name="White J."/>
            <person name="Yandava C."/>
            <person name="Haas B."/>
            <person name="Nusbaum C."/>
            <person name="Birren B."/>
        </authorList>
    </citation>
    <scope>NUCLEOTIDE SEQUENCE [LARGE SCALE GENOMIC DNA]</scope>
    <source>
        <strain evidence="4">ATCC 64411 / 73-15</strain>
    </source>
</reference>
<reference evidence="2" key="1">
    <citation type="submission" date="2010-05" db="EMBL/GenBank/DDBJ databases">
        <title>The Genome Sequence of Magnaporthe poae strain ATCC 64411.</title>
        <authorList>
            <consortium name="The Broad Institute Genome Sequencing Platform"/>
            <consortium name="Broad Institute Genome Sequencing Center for Infectious Disease"/>
            <person name="Ma L.-J."/>
            <person name="Dead R."/>
            <person name="Young S."/>
            <person name="Zeng Q."/>
            <person name="Koehrsen M."/>
            <person name="Alvarado L."/>
            <person name="Berlin A."/>
            <person name="Chapman S.B."/>
            <person name="Chen Z."/>
            <person name="Freedman E."/>
            <person name="Gellesch M."/>
            <person name="Goldberg J."/>
            <person name="Griggs A."/>
            <person name="Gujja S."/>
            <person name="Heilman E.R."/>
            <person name="Heiman D."/>
            <person name="Hepburn T."/>
            <person name="Howarth C."/>
            <person name="Jen D."/>
            <person name="Larson L."/>
            <person name="Mehta T."/>
            <person name="Neiman D."/>
            <person name="Pearson M."/>
            <person name="Roberts A."/>
            <person name="Saif S."/>
            <person name="Shea T."/>
            <person name="Shenoy N."/>
            <person name="Sisk P."/>
            <person name="Stolte C."/>
            <person name="Sykes S."/>
            <person name="Walk T."/>
            <person name="White J."/>
            <person name="Yandava C."/>
            <person name="Haas B."/>
            <person name="Nusbaum C."/>
            <person name="Birren B."/>
        </authorList>
    </citation>
    <scope>NUCLEOTIDE SEQUENCE</scope>
    <source>
        <strain evidence="2">ATCC 64411</strain>
    </source>
</reference>
<dbReference type="EMBL" id="ADBL01002381">
    <property type="status" value="NOT_ANNOTATED_CDS"/>
    <property type="molecule type" value="Genomic_DNA"/>
</dbReference>
<name>A0A0C4ED60_MAGP6</name>
<gene>
    <name evidence="2" type="ORF">MAPG_10653</name>
</gene>